<proteinExistence type="predicted"/>
<dbReference type="SMART" id="SM00186">
    <property type="entry name" value="FBG"/>
    <property type="match status" value="1"/>
</dbReference>
<dbReference type="Gene3D" id="3.90.215.10">
    <property type="entry name" value="Gamma Fibrinogen, chain A, domain 1"/>
    <property type="match status" value="1"/>
</dbReference>
<feature type="chain" id="PRO_5047118609" evidence="1">
    <location>
        <begin position="23"/>
        <end position="234"/>
    </location>
</feature>
<dbReference type="InterPro" id="IPR036056">
    <property type="entry name" value="Fibrinogen-like_C"/>
</dbReference>
<gene>
    <name evidence="4" type="primary">LOC108009933</name>
</gene>
<feature type="domain" description="Fibrinogen C-terminal" evidence="2">
    <location>
        <begin position="68"/>
        <end position="234"/>
    </location>
</feature>
<dbReference type="PANTHER" id="PTHR19143">
    <property type="entry name" value="FIBRINOGEN/TENASCIN/ANGIOPOEITIN"/>
    <property type="match status" value="1"/>
</dbReference>
<dbReference type="InterPro" id="IPR050373">
    <property type="entry name" value="Fibrinogen_C-term_domain"/>
</dbReference>
<dbReference type="Proteomes" id="UP001652628">
    <property type="component" value="Chromosome 2R"/>
</dbReference>
<evidence type="ECO:0000259" key="2">
    <source>
        <dbReference type="PROSITE" id="PS51406"/>
    </source>
</evidence>
<reference evidence="4" key="1">
    <citation type="submission" date="2025-08" db="UniProtKB">
        <authorList>
            <consortium name="RefSeq"/>
        </authorList>
    </citation>
    <scope>IDENTIFICATION</scope>
</reference>
<evidence type="ECO:0000313" key="4">
    <source>
        <dbReference type="RefSeq" id="XP_016930164.3"/>
    </source>
</evidence>
<name>A0AB39Z8L4_DROSZ</name>
<sequence>MHSLSAYLALVAFGFCISAGMSDPLTSIQLQEEINTTSDALASIDKLLLGLEDRRQSLIHTKETIANDSGVIYPTSCLTKDNINHTSLVVQVPGHNAFPVVCDSNLAGLGWLVIQRRRNGLVNFYRDWSDYRAGFGDPNSDFFIGLEKLNWLTAYQPFELYIHMEERGYNKDVFAKYDEFLIGNESEDFALKYLGGYSGTAGDSLRNNKGQRFSTLDRKNDDSYNKHCARSLVV</sequence>
<evidence type="ECO:0000313" key="3">
    <source>
        <dbReference type="Proteomes" id="UP001652628"/>
    </source>
</evidence>
<dbReference type="GO" id="GO:0005615">
    <property type="term" value="C:extracellular space"/>
    <property type="evidence" value="ECO:0007669"/>
    <property type="project" value="TreeGrafter"/>
</dbReference>
<accession>A0AB39Z8L4</accession>
<feature type="signal peptide" evidence="1">
    <location>
        <begin position="1"/>
        <end position="22"/>
    </location>
</feature>
<keyword evidence="3" id="KW-1185">Reference proteome</keyword>
<dbReference type="PANTHER" id="PTHR19143:SF327">
    <property type="entry name" value="FI21813P1-RELATED"/>
    <property type="match status" value="1"/>
</dbReference>
<dbReference type="RefSeq" id="XP_016930164.3">
    <property type="nucleotide sequence ID" value="XM_017074675.4"/>
</dbReference>
<dbReference type="AlphaFoldDB" id="A0AB39Z8L4"/>
<dbReference type="PROSITE" id="PS51406">
    <property type="entry name" value="FIBRINOGEN_C_2"/>
    <property type="match status" value="1"/>
</dbReference>
<keyword evidence="1" id="KW-0732">Signal</keyword>
<dbReference type="InterPro" id="IPR014716">
    <property type="entry name" value="Fibrinogen_a/b/g_C_1"/>
</dbReference>
<dbReference type="SUPFAM" id="SSF56496">
    <property type="entry name" value="Fibrinogen C-terminal domain-like"/>
    <property type="match status" value="1"/>
</dbReference>
<dbReference type="InterPro" id="IPR002181">
    <property type="entry name" value="Fibrinogen_a/b/g_C_dom"/>
</dbReference>
<dbReference type="GeneID" id="108009933"/>
<protein>
    <submittedName>
        <fullName evidence="4">Fibrinogen-like protein A</fullName>
    </submittedName>
</protein>
<dbReference type="Pfam" id="PF00147">
    <property type="entry name" value="Fibrinogen_C"/>
    <property type="match status" value="1"/>
</dbReference>
<evidence type="ECO:0000256" key="1">
    <source>
        <dbReference type="SAM" id="SignalP"/>
    </source>
</evidence>
<organism evidence="3 4">
    <name type="scientific">Drosophila suzukii</name>
    <name type="common">Spotted-wing drosophila fruit fly</name>
    <dbReference type="NCBI Taxonomy" id="28584"/>
    <lineage>
        <taxon>Eukaryota</taxon>
        <taxon>Metazoa</taxon>
        <taxon>Ecdysozoa</taxon>
        <taxon>Arthropoda</taxon>
        <taxon>Hexapoda</taxon>
        <taxon>Insecta</taxon>
        <taxon>Pterygota</taxon>
        <taxon>Neoptera</taxon>
        <taxon>Endopterygota</taxon>
        <taxon>Diptera</taxon>
        <taxon>Brachycera</taxon>
        <taxon>Muscomorpha</taxon>
        <taxon>Ephydroidea</taxon>
        <taxon>Drosophilidae</taxon>
        <taxon>Drosophila</taxon>
        <taxon>Sophophora</taxon>
    </lineage>
</organism>